<dbReference type="InterPro" id="IPR019872">
    <property type="entry name" value="Sec-tRNA_Se_transferase"/>
</dbReference>
<evidence type="ECO:0000256" key="2">
    <source>
        <dbReference type="ARBA" id="ARBA00022679"/>
    </source>
</evidence>
<dbReference type="InterPro" id="IPR015422">
    <property type="entry name" value="PyrdxlP-dep_Trfase_small"/>
</dbReference>
<dbReference type="GO" id="GO:0001717">
    <property type="term" value="P:conversion of seryl-tRNAsec to selenocys-tRNAsec"/>
    <property type="evidence" value="ECO:0007669"/>
    <property type="project" value="InterPro"/>
</dbReference>
<dbReference type="GO" id="GO:0000049">
    <property type="term" value="F:tRNA binding"/>
    <property type="evidence" value="ECO:0007669"/>
    <property type="project" value="TreeGrafter"/>
</dbReference>
<evidence type="ECO:0000256" key="4">
    <source>
        <dbReference type="ARBA" id="ARBA00022917"/>
    </source>
</evidence>
<comment type="cofactor">
    <cofactor evidence="1">
        <name>pyridoxal 5'-phosphate</name>
        <dbReference type="ChEBI" id="CHEBI:597326"/>
    </cofactor>
</comment>
<organism evidence="6 7">
    <name type="scientific">Panagrolaimus superbus</name>
    <dbReference type="NCBI Taxonomy" id="310955"/>
    <lineage>
        <taxon>Eukaryota</taxon>
        <taxon>Metazoa</taxon>
        <taxon>Ecdysozoa</taxon>
        <taxon>Nematoda</taxon>
        <taxon>Chromadorea</taxon>
        <taxon>Rhabditida</taxon>
        <taxon>Tylenchina</taxon>
        <taxon>Panagrolaimomorpha</taxon>
        <taxon>Panagrolaimoidea</taxon>
        <taxon>Panagrolaimidae</taxon>
        <taxon>Panagrolaimus</taxon>
    </lineage>
</organism>
<dbReference type="PANTHER" id="PTHR12944">
    <property type="entry name" value="SOLUBLE LIVER ANTIGEN/LIVER PANCREAS ANTIGEN"/>
    <property type="match status" value="1"/>
</dbReference>
<dbReference type="PANTHER" id="PTHR12944:SF2">
    <property type="entry name" value="O-PHOSPHOSERYL-TRNA(SEC) SELENIUM TRANSFERASE"/>
    <property type="match status" value="1"/>
</dbReference>
<dbReference type="GO" id="GO:0001514">
    <property type="term" value="P:selenocysteine incorporation"/>
    <property type="evidence" value="ECO:0007669"/>
    <property type="project" value="TreeGrafter"/>
</dbReference>
<dbReference type="Pfam" id="PF05889">
    <property type="entry name" value="SepSecS"/>
    <property type="match status" value="1"/>
</dbReference>
<sequence length="85" mass="9583">MGKKGLQKMMEERNQVYNLLVEKMKEFAAEIGEEIVEPEGNGISLAMSLSTLPIEECKKLGGILFSRYKVTGTRVIVSDEFWISL</sequence>
<dbReference type="Proteomes" id="UP000887577">
    <property type="component" value="Unplaced"/>
</dbReference>
<evidence type="ECO:0000313" key="6">
    <source>
        <dbReference type="Proteomes" id="UP000887577"/>
    </source>
</evidence>
<dbReference type="InterPro" id="IPR008829">
    <property type="entry name" value="SepSecS/SepCysS"/>
</dbReference>
<keyword evidence="4" id="KW-0648">Protein biosynthesis</keyword>
<keyword evidence="5" id="KW-0711">Selenium</keyword>
<keyword evidence="3" id="KW-0663">Pyridoxal phosphate</keyword>
<reference evidence="7" key="1">
    <citation type="submission" date="2022-11" db="UniProtKB">
        <authorList>
            <consortium name="WormBaseParasite"/>
        </authorList>
    </citation>
    <scope>IDENTIFICATION</scope>
</reference>
<dbReference type="Gene3D" id="3.90.1150.10">
    <property type="entry name" value="Aspartate Aminotransferase, domain 1"/>
    <property type="match status" value="1"/>
</dbReference>
<dbReference type="AlphaFoldDB" id="A0A914Z195"/>
<evidence type="ECO:0000256" key="1">
    <source>
        <dbReference type="ARBA" id="ARBA00001933"/>
    </source>
</evidence>
<proteinExistence type="predicted"/>
<accession>A0A914Z195</accession>
<keyword evidence="6" id="KW-1185">Reference proteome</keyword>
<evidence type="ECO:0000256" key="3">
    <source>
        <dbReference type="ARBA" id="ARBA00022898"/>
    </source>
</evidence>
<dbReference type="InterPro" id="IPR015424">
    <property type="entry name" value="PyrdxlP-dep_Trfase"/>
</dbReference>
<protein>
    <submittedName>
        <fullName evidence="7">Uncharacterized protein</fullName>
    </submittedName>
</protein>
<dbReference type="GO" id="GO:0098621">
    <property type="term" value="F:O-phosphoseryl-tRNA(Sec) selenium transferase activity"/>
    <property type="evidence" value="ECO:0007669"/>
    <property type="project" value="InterPro"/>
</dbReference>
<keyword evidence="2" id="KW-0808">Transferase</keyword>
<evidence type="ECO:0000256" key="5">
    <source>
        <dbReference type="ARBA" id="ARBA00023266"/>
    </source>
</evidence>
<name>A0A914Z195_9BILA</name>
<dbReference type="SUPFAM" id="SSF53383">
    <property type="entry name" value="PLP-dependent transferases"/>
    <property type="match status" value="1"/>
</dbReference>
<dbReference type="WBParaSite" id="PSU_v2.g5894.t1">
    <property type="protein sequence ID" value="PSU_v2.g5894.t1"/>
    <property type="gene ID" value="PSU_v2.g5894"/>
</dbReference>
<evidence type="ECO:0000313" key="7">
    <source>
        <dbReference type="WBParaSite" id="PSU_v2.g5894.t1"/>
    </source>
</evidence>